<sequence length="522" mass="59059">MDFGPSNSTESLISISKDVLLNFTAGTELDLASAIGFENTTTILLHVSGGNNETIAEFLRNLTMVNETVTKNHHYRKSVSNGVRMLIKISNYAGYVYMLLAILGVVLNTGVLIRLAQLAYTDYERFKTGCGLPLAAMSAADLTSLMSIIVTVMTSAFIHPNFFPLWARSLQCKVTMFLIHAMTGFSTWCWLFVSALRYMAVYHPLWHISRWQLGHGSLILMLLFILISNSWLLLTVIGFPHTCGEVPLTNIFDLNRVIHAFEMFVSYILPAILTFALDIRVLITRPPQFQVANSTLSIEKQQFGSRISGEKVSHKSKCCFITFGKSINKRRQSKLSKNSNTEYVSLSEETGATHENYQKHVKSSTTQPQKRATQMHRARSAVLRWLMITTIDLLLNAPDNFLRIASIISQPNSKSRQQRLRHQREVVCRQCGLMHDGKCENGVVLRSHLRRRYSAEPGIHHRSHACENMKLVESKSHCLTLNLPELARAPSLPLVNEKMHLLHNNKKQNSDTQKSFEQKNID</sequence>
<name>A0AC35EUS9_9BILA</name>
<proteinExistence type="predicted"/>
<evidence type="ECO:0000313" key="1">
    <source>
        <dbReference type="Proteomes" id="UP000887580"/>
    </source>
</evidence>
<protein>
    <submittedName>
        <fullName evidence="2">G-protein coupled receptors family 1 profile domain-containing protein</fullName>
    </submittedName>
</protein>
<accession>A0AC35EUS9</accession>
<dbReference type="Proteomes" id="UP000887580">
    <property type="component" value="Unplaced"/>
</dbReference>
<reference evidence="2" key="1">
    <citation type="submission" date="2022-11" db="UniProtKB">
        <authorList>
            <consortium name="WormBaseParasite"/>
        </authorList>
    </citation>
    <scope>IDENTIFICATION</scope>
</reference>
<dbReference type="WBParaSite" id="PS1159_v2.g10946.t1">
    <property type="protein sequence ID" value="PS1159_v2.g10946.t1"/>
    <property type="gene ID" value="PS1159_v2.g10946"/>
</dbReference>
<evidence type="ECO:0000313" key="2">
    <source>
        <dbReference type="WBParaSite" id="PS1159_v2.g10946.t1"/>
    </source>
</evidence>
<organism evidence="1 2">
    <name type="scientific">Panagrolaimus sp. PS1159</name>
    <dbReference type="NCBI Taxonomy" id="55785"/>
    <lineage>
        <taxon>Eukaryota</taxon>
        <taxon>Metazoa</taxon>
        <taxon>Ecdysozoa</taxon>
        <taxon>Nematoda</taxon>
        <taxon>Chromadorea</taxon>
        <taxon>Rhabditida</taxon>
        <taxon>Tylenchina</taxon>
        <taxon>Panagrolaimomorpha</taxon>
        <taxon>Panagrolaimoidea</taxon>
        <taxon>Panagrolaimidae</taxon>
        <taxon>Panagrolaimus</taxon>
    </lineage>
</organism>